<evidence type="ECO:0000256" key="1">
    <source>
        <dbReference type="SAM" id="MobiDB-lite"/>
    </source>
</evidence>
<dbReference type="Proteomes" id="UP000054481">
    <property type="component" value="Unassembled WGS sequence"/>
</dbReference>
<reference evidence="2 3" key="1">
    <citation type="journal article" date="2014" name="Genome Biol. Evol.">
        <title>Comparative genomics and transcriptomics analyses reveal divergent lifestyle features of nematode endoparasitic fungus Hirsutella minnesotensis.</title>
        <authorList>
            <person name="Lai Y."/>
            <person name="Liu K."/>
            <person name="Zhang X."/>
            <person name="Zhang X."/>
            <person name="Li K."/>
            <person name="Wang N."/>
            <person name="Shu C."/>
            <person name="Wu Y."/>
            <person name="Wang C."/>
            <person name="Bushley K.E."/>
            <person name="Xiang M."/>
            <person name="Liu X."/>
        </authorList>
    </citation>
    <scope>NUCLEOTIDE SEQUENCE [LARGE SCALE GENOMIC DNA]</scope>
    <source>
        <strain evidence="2 3">3608</strain>
    </source>
</reference>
<gene>
    <name evidence="2" type="ORF">HIM_04575</name>
</gene>
<organism evidence="2 3">
    <name type="scientific">Hirsutella minnesotensis 3608</name>
    <dbReference type="NCBI Taxonomy" id="1043627"/>
    <lineage>
        <taxon>Eukaryota</taxon>
        <taxon>Fungi</taxon>
        <taxon>Dikarya</taxon>
        <taxon>Ascomycota</taxon>
        <taxon>Pezizomycotina</taxon>
        <taxon>Sordariomycetes</taxon>
        <taxon>Hypocreomycetidae</taxon>
        <taxon>Hypocreales</taxon>
        <taxon>Ophiocordycipitaceae</taxon>
        <taxon>Hirsutella</taxon>
    </lineage>
</organism>
<protein>
    <submittedName>
        <fullName evidence="2">Uncharacterized protein</fullName>
    </submittedName>
</protein>
<evidence type="ECO:0000313" key="2">
    <source>
        <dbReference type="EMBL" id="KJZ76119.1"/>
    </source>
</evidence>
<accession>A0A0F8A5Y1</accession>
<feature type="region of interest" description="Disordered" evidence="1">
    <location>
        <begin position="38"/>
        <end position="68"/>
    </location>
</feature>
<evidence type="ECO:0000313" key="3">
    <source>
        <dbReference type="Proteomes" id="UP000054481"/>
    </source>
</evidence>
<dbReference type="AlphaFoldDB" id="A0A0F8A5Y1"/>
<sequence length="202" mass="22626">MLGISSHAPLGVGVRISGAQTGSQEMMVWWDAATNGTKPCRSVQDREDVEAPLSPEAIRRPRSTPGSRQERFAYRVASVVNERPSVDAAPKSRESEGRHRWPERLLTSRMFVSPPFTVQTYAAGKGLRWPPLRRGRMRVKLPSSYCRVPSKLTLDDLRSRAPRRTLSLVPTLHVSRGVSDRGFLKITLLVARLCLPIGEDDW</sequence>
<proteinExistence type="predicted"/>
<keyword evidence="3" id="KW-1185">Reference proteome</keyword>
<name>A0A0F8A5Y1_9HYPO</name>
<dbReference type="EMBL" id="KQ030513">
    <property type="protein sequence ID" value="KJZ76119.1"/>
    <property type="molecule type" value="Genomic_DNA"/>
</dbReference>